<dbReference type="EMBL" id="LR796968">
    <property type="protein sequence ID" value="CAB4178498.1"/>
    <property type="molecule type" value="Genomic_DNA"/>
</dbReference>
<dbReference type="EMBL" id="LR797116">
    <property type="protein sequence ID" value="CAB4187852.1"/>
    <property type="molecule type" value="Genomic_DNA"/>
</dbReference>
<reference evidence="5" key="1">
    <citation type="submission" date="2020-05" db="EMBL/GenBank/DDBJ databases">
        <authorList>
            <person name="Chiriac C."/>
            <person name="Salcher M."/>
            <person name="Ghai R."/>
            <person name="Kavagutti S V."/>
        </authorList>
    </citation>
    <scope>NUCLEOTIDE SEQUENCE</scope>
</reference>
<evidence type="ECO:0000313" key="4">
    <source>
        <dbReference type="EMBL" id="CAB4187852.1"/>
    </source>
</evidence>
<evidence type="ECO:0000313" key="3">
    <source>
        <dbReference type="EMBL" id="CAB4178498.1"/>
    </source>
</evidence>
<accession>A0A6J5SY31</accession>
<organism evidence="5">
    <name type="scientific">uncultured Caudovirales phage</name>
    <dbReference type="NCBI Taxonomy" id="2100421"/>
    <lineage>
        <taxon>Viruses</taxon>
        <taxon>Duplodnaviria</taxon>
        <taxon>Heunggongvirae</taxon>
        <taxon>Uroviricota</taxon>
        <taxon>Caudoviricetes</taxon>
        <taxon>Peduoviridae</taxon>
        <taxon>Maltschvirus</taxon>
        <taxon>Maltschvirus maltsch</taxon>
    </lineage>
</organism>
<dbReference type="EMBL" id="LR796490">
    <property type="protein sequence ID" value="CAB4147177.1"/>
    <property type="molecule type" value="Genomic_DNA"/>
</dbReference>
<proteinExistence type="predicted"/>
<protein>
    <submittedName>
        <fullName evidence="5">Uncharacterized protein</fullName>
    </submittedName>
</protein>
<evidence type="ECO:0000313" key="2">
    <source>
        <dbReference type="EMBL" id="CAB4147177.1"/>
    </source>
</evidence>
<name>A0A6J5SY31_9CAUD</name>
<dbReference type="EMBL" id="LR797483">
    <property type="protein sequence ID" value="CAB4219604.1"/>
    <property type="molecule type" value="Genomic_DNA"/>
</dbReference>
<gene>
    <name evidence="3" type="ORF">UFOVP1017_16</name>
    <name evidence="4" type="ORF">UFOVP1168_16</name>
    <name evidence="5" type="ORF">UFOVP1617_37</name>
    <name evidence="2" type="ORF">UFOVP511_16</name>
</gene>
<sequence>MNLPGYDVWKLASPDEDNEEPDIEEIPDAPEPDLGWEDYEPPTQDDEENLWGV</sequence>
<evidence type="ECO:0000256" key="1">
    <source>
        <dbReference type="SAM" id="MobiDB-lite"/>
    </source>
</evidence>
<feature type="region of interest" description="Disordered" evidence="1">
    <location>
        <begin position="1"/>
        <end position="53"/>
    </location>
</feature>
<evidence type="ECO:0000313" key="5">
    <source>
        <dbReference type="EMBL" id="CAB4219604.1"/>
    </source>
</evidence>
<feature type="compositionally biased region" description="Acidic residues" evidence="1">
    <location>
        <begin position="14"/>
        <end position="53"/>
    </location>
</feature>